<evidence type="ECO:0000313" key="3">
    <source>
        <dbReference type="Proteomes" id="UP001597418"/>
    </source>
</evidence>
<keyword evidence="1" id="KW-0812">Transmembrane</keyword>
<sequence length="92" mass="10035">MPYLLIAITIVVFVPLILLCYKHHKPTIPYYILGFINMGIALHVLTTVDKANASPDPQAGMGLGLYIMVALAAFVLLTLAGIGLFAYQMKSR</sequence>
<evidence type="ECO:0000313" key="2">
    <source>
        <dbReference type="EMBL" id="MFD2744285.1"/>
    </source>
</evidence>
<keyword evidence="1" id="KW-0472">Membrane</keyword>
<dbReference type="Proteomes" id="UP001597418">
    <property type="component" value="Unassembled WGS sequence"/>
</dbReference>
<evidence type="ECO:0000256" key="1">
    <source>
        <dbReference type="SAM" id="Phobius"/>
    </source>
</evidence>
<protein>
    <submittedName>
        <fullName evidence="2">Uncharacterized protein</fullName>
    </submittedName>
</protein>
<keyword evidence="3" id="KW-1185">Reference proteome</keyword>
<feature type="transmembrane region" description="Helical" evidence="1">
    <location>
        <begin position="6"/>
        <end position="21"/>
    </location>
</feature>
<proteinExistence type="predicted"/>
<dbReference type="RefSeq" id="WP_066751416.1">
    <property type="nucleotide sequence ID" value="NZ_JBHUMB010000014.1"/>
</dbReference>
<feature type="transmembrane region" description="Helical" evidence="1">
    <location>
        <begin position="65"/>
        <end position="87"/>
    </location>
</feature>
<name>A0ABW5UG62_9SPHI</name>
<keyword evidence="1" id="KW-1133">Transmembrane helix</keyword>
<accession>A0ABW5UG62</accession>
<reference evidence="3" key="1">
    <citation type="journal article" date="2019" name="Int. J. Syst. Evol. Microbiol.">
        <title>The Global Catalogue of Microorganisms (GCM) 10K type strain sequencing project: providing services to taxonomists for standard genome sequencing and annotation.</title>
        <authorList>
            <consortium name="The Broad Institute Genomics Platform"/>
            <consortium name="The Broad Institute Genome Sequencing Center for Infectious Disease"/>
            <person name="Wu L."/>
            <person name="Ma J."/>
        </authorList>
    </citation>
    <scope>NUCLEOTIDE SEQUENCE [LARGE SCALE GENOMIC DNA]</scope>
    <source>
        <strain evidence="3">KCTC 42247</strain>
    </source>
</reference>
<feature type="transmembrane region" description="Helical" evidence="1">
    <location>
        <begin position="28"/>
        <end position="45"/>
    </location>
</feature>
<dbReference type="EMBL" id="JBHUMB010000014">
    <property type="protein sequence ID" value="MFD2744285.1"/>
    <property type="molecule type" value="Genomic_DNA"/>
</dbReference>
<organism evidence="2 3">
    <name type="scientific">Sphingobacterium populi</name>
    <dbReference type="NCBI Taxonomy" id="1812824"/>
    <lineage>
        <taxon>Bacteria</taxon>
        <taxon>Pseudomonadati</taxon>
        <taxon>Bacteroidota</taxon>
        <taxon>Sphingobacteriia</taxon>
        <taxon>Sphingobacteriales</taxon>
        <taxon>Sphingobacteriaceae</taxon>
        <taxon>Sphingobacterium</taxon>
    </lineage>
</organism>
<comment type="caution">
    <text evidence="2">The sequence shown here is derived from an EMBL/GenBank/DDBJ whole genome shotgun (WGS) entry which is preliminary data.</text>
</comment>
<gene>
    <name evidence="2" type="ORF">ACFSQ6_12880</name>
</gene>